<dbReference type="EMBL" id="JBHLTG010000002">
    <property type="protein sequence ID" value="MFC0678092.1"/>
    <property type="molecule type" value="Genomic_DNA"/>
</dbReference>
<gene>
    <name evidence="3" type="ORF">ACFFGH_09595</name>
</gene>
<feature type="region of interest" description="Disordered" evidence="1">
    <location>
        <begin position="1"/>
        <end position="23"/>
    </location>
</feature>
<dbReference type="InterPro" id="IPR016566">
    <property type="entry name" value="UCP010219"/>
</dbReference>
<keyword evidence="2" id="KW-0812">Transmembrane</keyword>
<keyword evidence="2" id="KW-1133">Transmembrane helix</keyword>
<feature type="compositionally biased region" description="Basic and acidic residues" evidence="1">
    <location>
        <begin position="1"/>
        <end position="10"/>
    </location>
</feature>
<feature type="transmembrane region" description="Helical" evidence="2">
    <location>
        <begin position="216"/>
        <end position="238"/>
    </location>
</feature>
<organism evidence="3 4">
    <name type="scientific">Lysobacter korlensis</name>
    <dbReference type="NCBI Taxonomy" id="553636"/>
    <lineage>
        <taxon>Bacteria</taxon>
        <taxon>Pseudomonadati</taxon>
        <taxon>Pseudomonadota</taxon>
        <taxon>Gammaproteobacteria</taxon>
        <taxon>Lysobacterales</taxon>
        <taxon>Lysobacteraceae</taxon>
        <taxon>Lysobacter</taxon>
    </lineage>
</organism>
<keyword evidence="2" id="KW-0472">Membrane</keyword>
<feature type="transmembrane region" description="Helical" evidence="2">
    <location>
        <begin position="80"/>
        <end position="97"/>
    </location>
</feature>
<dbReference type="PIRSF" id="PIRSF010219">
    <property type="entry name" value="UCP010219"/>
    <property type="match status" value="1"/>
</dbReference>
<feature type="transmembrane region" description="Helical" evidence="2">
    <location>
        <begin position="136"/>
        <end position="164"/>
    </location>
</feature>
<proteinExistence type="predicted"/>
<feature type="transmembrane region" description="Helical" evidence="2">
    <location>
        <begin position="55"/>
        <end position="74"/>
    </location>
</feature>
<evidence type="ECO:0000313" key="4">
    <source>
        <dbReference type="Proteomes" id="UP001589896"/>
    </source>
</evidence>
<comment type="caution">
    <text evidence="3">The sequence shown here is derived from an EMBL/GenBank/DDBJ whole genome shotgun (WGS) entry which is preliminary data.</text>
</comment>
<protein>
    <submittedName>
        <fullName evidence="3">DUF3159 domain-containing protein</fullName>
    </submittedName>
</protein>
<dbReference type="Pfam" id="PF11361">
    <property type="entry name" value="DUF3159"/>
    <property type="match status" value="1"/>
</dbReference>
<evidence type="ECO:0000313" key="3">
    <source>
        <dbReference type="EMBL" id="MFC0678092.1"/>
    </source>
</evidence>
<keyword evidence="4" id="KW-1185">Reference proteome</keyword>
<feature type="transmembrane region" description="Helical" evidence="2">
    <location>
        <begin position="185"/>
        <end position="204"/>
    </location>
</feature>
<evidence type="ECO:0000256" key="1">
    <source>
        <dbReference type="SAM" id="MobiDB-lite"/>
    </source>
</evidence>
<name>A0ABV6RM87_9GAMM</name>
<evidence type="ECO:0000256" key="2">
    <source>
        <dbReference type="SAM" id="Phobius"/>
    </source>
</evidence>
<sequence length="244" mass="25762">MTHETPREPAPDASSAKPDPTDLRGAFSAAARRAGIGQVPPGEAPSARALLKAVGGVRGLIESILPGLTFLVVYTITRDLLPSVLIPLVVAVAFVVVRAVTRSPVMTAVAGVLGIAVSAALALLTGRAEDNFVPGFFINAISLTVILISLAVRWPLIGVIVGVLTGEGAAWREDRAKRRVMTVATVLWAAMFALRLAVQVPLYFAGATEWLAGTKLLMGVPLYAVFLWVTWLLVRAAYGRSARS</sequence>
<dbReference type="Proteomes" id="UP001589896">
    <property type="component" value="Unassembled WGS sequence"/>
</dbReference>
<reference evidence="3 4" key="1">
    <citation type="submission" date="2024-09" db="EMBL/GenBank/DDBJ databases">
        <authorList>
            <person name="Sun Q."/>
            <person name="Mori K."/>
        </authorList>
    </citation>
    <scope>NUCLEOTIDE SEQUENCE [LARGE SCALE GENOMIC DNA]</scope>
    <source>
        <strain evidence="3 4">KCTC 23076</strain>
    </source>
</reference>
<accession>A0ABV6RM87</accession>
<feature type="transmembrane region" description="Helical" evidence="2">
    <location>
        <begin position="104"/>
        <end position="124"/>
    </location>
</feature>
<feature type="compositionally biased region" description="Low complexity" evidence="1">
    <location>
        <begin position="11"/>
        <end position="23"/>
    </location>
</feature>
<dbReference type="RefSeq" id="WP_386667642.1">
    <property type="nucleotide sequence ID" value="NZ_JBHLTG010000002.1"/>
</dbReference>